<sequence>MVNQDRLINSFSEINFTKYKMPIIVIFSSPIDYQDMYIARVFDVNKPTNYILTRTNLEAIRKEIPKGFSLIKNSPGDDATIVETWI</sequence>
<evidence type="ECO:0000313" key="2">
    <source>
        <dbReference type="Proteomes" id="UP000195573"/>
    </source>
</evidence>
<proteinExistence type="predicted"/>
<organism evidence="1 2">
    <name type="scientific">Sutcliffiella horikoshii</name>
    <dbReference type="NCBI Taxonomy" id="79883"/>
    <lineage>
        <taxon>Bacteria</taxon>
        <taxon>Bacillati</taxon>
        <taxon>Bacillota</taxon>
        <taxon>Bacilli</taxon>
        <taxon>Bacillales</taxon>
        <taxon>Bacillaceae</taxon>
        <taxon>Sutcliffiella</taxon>
    </lineage>
</organism>
<protein>
    <submittedName>
        <fullName evidence="1">Uncharacterized protein</fullName>
    </submittedName>
</protein>
<dbReference type="Proteomes" id="UP000195573">
    <property type="component" value="Chromosome"/>
</dbReference>
<evidence type="ECO:0000313" key="1">
    <source>
        <dbReference type="EMBL" id="ART77546.1"/>
    </source>
</evidence>
<gene>
    <name evidence="1" type="ORF">B4U37_16450</name>
</gene>
<dbReference type="EMBL" id="CP020880">
    <property type="protein sequence ID" value="ART77546.1"/>
    <property type="molecule type" value="Genomic_DNA"/>
</dbReference>
<keyword evidence="2" id="KW-1185">Reference proteome</keyword>
<accession>A0ABN4ZNH8</accession>
<name>A0ABN4ZNH8_9BACI</name>
<reference evidence="1 2" key="1">
    <citation type="submission" date="2017-04" db="EMBL/GenBank/DDBJ databases">
        <title>Complete Genome Sequence of the Bacillus horikoshii 20a strain from Cuatro Cienegas, Coahuila, Mexico.</title>
        <authorList>
            <person name="Zarza E."/>
            <person name="Alcaraz L.D."/>
            <person name="Aguilar-Salinas B."/>
            <person name="Islas A."/>
            <person name="Olmedo-Alvarez G."/>
        </authorList>
    </citation>
    <scope>NUCLEOTIDE SEQUENCE [LARGE SCALE GENOMIC DNA]</scope>
    <source>
        <strain evidence="1 2">20a</strain>
    </source>
</reference>